<reference evidence="2" key="1">
    <citation type="journal article" date="2023" name="Science">
        <title>Genome structures resolve the early diversification of teleost fishes.</title>
        <authorList>
            <person name="Parey E."/>
            <person name="Louis A."/>
            <person name="Montfort J."/>
            <person name="Bouchez O."/>
            <person name="Roques C."/>
            <person name="Iampietro C."/>
            <person name="Lluch J."/>
            <person name="Castinel A."/>
            <person name="Donnadieu C."/>
            <person name="Desvignes T."/>
            <person name="Floi Bucao C."/>
            <person name="Jouanno E."/>
            <person name="Wen M."/>
            <person name="Mejri S."/>
            <person name="Dirks R."/>
            <person name="Jansen H."/>
            <person name="Henkel C."/>
            <person name="Chen W.J."/>
            <person name="Zahm M."/>
            <person name="Cabau C."/>
            <person name="Klopp C."/>
            <person name="Thompson A.W."/>
            <person name="Robinson-Rechavi M."/>
            <person name="Braasch I."/>
            <person name="Lecointre G."/>
            <person name="Bobe J."/>
            <person name="Postlethwait J.H."/>
            <person name="Berthelot C."/>
            <person name="Roest Crollius H."/>
            <person name="Guiguen Y."/>
        </authorList>
    </citation>
    <scope>NUCLEOTIDE SEQUENCE</scope>
    <source>
        <strain evidence="2">NC1722</strain>
    </source>
</reference>
<dbReference type="EMBL" id="JAINUG010000147">
    <property type="protein sequence ID" value="KAJ8392296.1"/>
    <property type="molecule type" value="Genomic_DNA"/>
</dbReference>
<keyword evidence="3" id="KW-1185">Reference proteome</keyword>
<evidence type="ECO:0000313" key="3">
    <source>
        <dbReference type="Proteomes" id="UP001221898"/>
    </source>
</evidence>
<protein>
    <submittedName>
        <fullName evidence="2">Uncharacterized protein</fullName>
    </submittedName>
</protein>
<evidence type="ECO:0000256" key="1">
    <source>
        <dbReference type="SAM" id="MobiDB-lite"/>
    </source>
</evidence>
<feature type="non-terminal residue" evidence="2">
    <location>
        <position position="70"/>
    </location>
</feature>
<comment type="caution">
    <text evidence="2">The sequence shown here is derived from an EMBL/GenBank/DDBJ whole genome shotgun (WGS) entry which is preliminary data.</text>
</comment>
<feature type="compositionally biased region" description="Basic and acidic residues" evidence="1">
    <location>
        <begin position="1"/>
        <end position="10"/>
    </location>
</feature>
<accession>A0AAD7RXM8</accession>
<dbReference type="AlphaFoldDB" id="A0AAD7RXM8"/>
<sequence length="70" mass="7560">MERPGHEGRRLCSIQRRSVGGASGAGAPGAKFRGAQNSRRRQKNTVRAAVPKLFLHHGPVSCTGRKIPRS</sequence>
<dbReference type="Proteomes" id="UP001221898">
    <property type="component" value="Unassembled WGS sequence"/>
</dbReference>
<evidence type="ECO:0000313" key="2">
    <source>
        <dbReference type="EMBL" id="KAJ8392296.1"/>
    </source>
</evidence>
<feature type="region of interest" description="Disordered" evidence="1">
    <location>
        <begin position="1"/>
        <end position="45"/>
    </location>
</feature>
<proteinExistence type="predicted"/>
<name>A0AAD7RXM8_9TELE</name>
<gene>
    <name evidence="2" type="ORF">AAFF_G00076600</name>
</gene>
<organism evidence="2 3">
    <name type="scientific">Aldrovandia affinis</name>
    <dbReference type="NCBI Taxonomy" id="143900"/>
    <lineage>
        <taxon>Eukaryota</taxon>
        <taxon>Metazoa</taxon>
        <taxon>Chordata</taxon>
        <taxon>Craniata</taxon>
        <taxon>Vertebrata</taxon>
        <taxon>Euteleostomi</taxon>
        <taxon>Actinopterygii</taxon>
        <taxon>Neopterygii</taxon>
        <taxon>Teleostei</taxon>
        <taxon>Notacanthiformes</taxon>
        <taxon>Halosauridae</taxon>
        <taxon>Aldrovandia</taxon>
    </lineage>
</organism>